<keyword evidence="1" id="KW-1133">Transmembrane helix</keyword>
<evidence type="ECO:0000313" key="3">
    <source>
        <dbReference type="Proteomes" id="UP001623348"/>
    </source>
</evidence>
<comment type="caution">
    <text evidence="2">The sequence shown here is derived from an EMBL/GenBank/DDBJ whole genome shotgun (WGS) entry which is preliminary data.</text>
</comment>
<feature type="transmembrane region" description="Helical" evidence="1">
    <location>
        <begin position="6"/>
        <end position="26"/>
    </location>
</feature>
<gene>
    <name evidence="2" type="ORF">GRJ2_001303800</name>
</gene>
<keyword evidence="3" id="KW-1185">Reference proteome</keyword>
<name>A0ABC9WTC0_GRUJA</name>
<protein>
    <submittedName>
        <fullName evidence="2">Phospholipid-transporting ATPase IA</fullName>
    </submittedName>
</protein>
<keyword evidence="1" id="KW-0472">Membrane</keyword>
<sequence>MMFSSGVFWMGLLCIPMTALLFDVVYKVRVNLAVFRITYRVKRATFKTLVDEVQELEAKSEDPGAVVHGKSLTERAQLLKNVFKKNHVNLYRSDSLQQNLLHGYAFSQDENGIVSQSEVIRAYDTTKQRPEEW</sequence>
<keyword evidence="1" id="KW-0812">Transmembrane</keyword>
<dbReference type="AlphaFoldDB" id="A0ABC9WTC0"/>
<dbReference type="Proteomes" id="UP001623348">
    <property type="component" value="Unassembled WGS sequence"/>
</dbReference>
<organism evidence="2 3">
    <name type="scientific">Grus japonensis</name>
    <name type="common">Japanese crane</name>
    <name type="synonym">Red-crowned crane</name>
    <dbReference type="NCBI Taxonomy" id="30415"/>
    <lineage>
        <taxon>Eukaryota</taxon>
        <taxon>Metazoa</taxon>
        <taxon>Chordata</taxon>
        <taxon>Craniata</taxon>
        <taxon>Vertebrata</taxon>
        <taxon>Euteleostomi</taxon>
        <taxon>Archelosauria</taxon>
        <taxon>Archosauria</taxon>
        <taxon>Dinosauria</taxon>
        <taxon>Saurischia</taxon>
        <taxon>Theropoda</taxon>
        <taxon>Coelurosauria</taxon>
        <taxon>Aves</taxon>
        <taxon>Neognathae</taxon>
        <taxon>Neoaves</taxon>
        <taxon>Gruiformes</taxon>
        <taxon>Gruidae</taxon>
        <taxon>Grus</taxon>
    </lineage>
</organism>
<reference evidence="2 3" key="1">
    <citation type="submission" date="2024-06" db="EMBL/GenBank/DDBJ databases">
        <title>The draft genome of Grus japonensis, version 3.</title>
        <authorList>
            <person name="Nabeshima K."/>
            <person name="Suzuki S."/>
            <person name="Onuma M."/>
        </authorList>
    </citation>
    <scope>NUCLEOTIDE SEQUENCE [LARGE SCALE GENOMIC DNA]</scope>
    <source>
        <strain evidence="2 3">451A</strain>
    </source>
</reference>
<proteinExistence type="predicted"/>
<evidence type="ECO:0000256" key="1">
    <source>
        <dbReference type="SAM" id="Phobius"/>
    </source>
</evidence>
<evidence type="ECO:0000313" key="2">
    <source>
        <dbReference type="EMBL" id="GAB0188385.1"/>
    </source>
</evidence>
<accession>A0ABC9WTC0</accession>
<dbReference type="EMBL" id="BAAFJT010000004">
    <property type="protein sequence ID" value="GAB0188385.1"/>
    <property type="molecule type" value="Genomic_DNA"/>
</dbReference>